<proteinExistence type="predicted"/>
<evidence type="ECO:0000313" key="1">
    <source>
        <dbReference type="EMBL" id="JAH19147.1"/>
    </source>
</evidence>
<dbReference type="EMBL" id="GBXM01089430">
    <property type="protein sequence ID" value="JAH19147.1"/>
    <property type="molecule type" value="Transcribed_RNA"/>
</dbReference>
<sequence length="25" mass="2801">MKSCTPHQVMWGSIMTTMVVSLSVF</sequence>
<name>A0A0E9QRT2_ANGAN</name>
<dbReference type="AlphaFoldDB" id="A0A0E9QRT2"/>
<organism evidence="1">
    <name type="scientific">Anguilla anguilla</name>
    <name type="common">European freshwater eel</name>
    <name type="synonym">Muraena anguilla</name>
    <dbReference type="NCBI Taxonomy" id="7936"/>
    <lineage>
        <taxon>Eukaryota</taxon>
        <taxon>Metazoa</taxon>
        <taxon>Chordata</taxon>
        <taxon>Craniata</taxon>
        <taxon>Vertebrata</taxon>
        <taxon>Euteleostomi</taxon>
        <taxon>Actinopterygii</taxon>
        <taxon>Neopterygii</taxon>
        <taxon>Teleostei</taxon>
        <taxon>Anguilliformes</taxon>
        <taxon>Anguillidae</taxon>
        <taxon>Anguilla</taxon>
    </lineage>
</organism>
<protein>
    <submittedName>
        <fullName evidence="1">Uncharacterized protein</fullName>
    </submittedName>
</protein>
<reference evidence="1" key="2">
    <citation type="journal article" date="2015" name="Fish Shellfish Immunol.">
        <title>Early steps in the European eel (Anguilla anguilla)-Vibrio vulnificus interaction in the gills: Role of the RtxA13 toxin.</title>
        <authorList>
            <person name="Callol A."/>
            <person name="Pajuelo D."/>
            <person name="Ebbesson L."/>
            <person name="Teles M."/>
            <person name="MacKenzie S."/>
            <person name="Amaro C."/>
        </authorList>
    </citation>
    <scope>NUCLEOTIDE SEQUENCE</scope>
</reference>
<accession>A0A0E9QRT2</accession>
<reference evidence="1" key="1">
    <citation type="submission" date="2014-11" db="EMBL/GenBank/DDBJ databases">
        <authorList>
            <person name="Amaro Gonzalez C."/>
        </authorList>
    </citation>
    <scope>NUCLEOTIDE SEQUENCE</scope>
</reference>